<sequence>MREMNLWKVFPWETQLFDSHTVHVNPVLKTLANEEPVPAVTEDALVGSMDESVLRVYPSQLVMFHPLKNMLGFEACLTLQSWSQNVLFYQVKLMRGPQVGEFGTLNSMEKRSVRLSLPVEWAMFGHRIWCMVVAFPVPSDVVDIVSYGLYKVPLSGEYHRRECLVLSNDDVGAPGLVECFSDMPVDLNLEIVSLQFECPEVQFERLQPKQEKHLRICFWISGDTDFGERKTSQNGNFLSLETIMQLLSLRKDQVVIMAAALPSCSPNAEVHDMSAVFLDCFGRKEFHRISMSGKGRDVMENDHLLRSPSQPDVLGRIWQMFGLQTDVLGDSLCDLAGNFSRRLPGGGSVREHPNKPVPTFSQLQFLNPQPGCEEVPGTFLENGQDFMSGSASVQSHRQRPTKVALPPVYSVLSTEGQSVYKSVATILPDIVTLFYEPGGHLYKGTLRLLLTTEVCSAFVYKVLTCYPECMGASKPVGIVFGDSSVLEQTVEISSLKEALPSQIIFQVVPVQGTGDLKKQPLSDGELDTLLLACSKDHMQSYVVGCQSASHSQQVMHWLENARWSAKSVGLAVTAFLAALVLSCAVHGPLGDGFLEVARFPTSLDDFGIYAVFTTTDDHWCIRETLWSWLVFTPLRVAVYWAHVAAGLKQEVSDVSVSGGSWKSWLGLEPKPGVWKSVWIMIQQFGESVFSIDGLGAFCALLSAVALVAVGSFGSTSSSSPVLRSRNILCLAGIFCSFLPCVASGQCRFPCPLSVFLSIPAALSVSLLATVGWCAWKVPSRRNATTWSICLLQLSFVYFCCKFGSSFQFRTWDVFVAYAFVGVSTVLLLSLDLLSVGCIGDWATSVLGKLLS</sequence>
<evidence type="ECO:0000256" key="1">
    <source>
        <dbReference type="SAM" id="Phobius"/>
    </source>
</evidence>
<keyword evidence="3" id="KW-1185">Reference proteome</keyword>
<keyword evidence="1" id="KW-1133">Transmembrane helix</keyword>
<feature type="transmembrane region" description="Helical" evidence="1">
    <location>
        <begin position="727"/>
        <end position="745"/>
    </location>
</feature>
<feature type="transmembrane region" description="Helical" evidence="1">
    <location>
        <begin position="751"/>
        <end position="775"/>
    </location>
</feature>
<feature type="transmembrane region" description="Helical" evidence="1">
    <location>
        <begin position="694"/>
        <end position="715"/>
    </location>
</feature>
<reference evidence="2" key="1">
    <citation type="submission" date="2020-11" db="EMBL/GenBank/DDBJ databases">
        <authorList>
            <person name="Tran Van P."/>
        </authorList>
    </citation>
    <scope>NUCLEOTIDE SEQUENCE</scope>
</reference>
<proteinExistence type="predicted"/>
<evidence type="ECO:0000313" key="3">
    <source>
        <dbReference type="Proteomes" id="UP000678499"/>
    </source>
</evidence>
<name>A0A7R9BUF1_9CRUS</name>
<feature type="transmembrane region" description="Helical" evidence="1">
    <location>
        <begin position="814"/>
        <end position="838"/>
    </location>
</feature>
<dbReference type="EMBL" id="OA884072">
    <property type="protein sequence ID" value="CAD7280241.1"/>
    <property type="molecule type" value="Genomic_DNA"/>
</dbReference>
<dbReference type="EMBL" id="CAJPEX010002035">
    <property type="protein sequence ID" value="CAG0920393.1"/>
    <property type="molecule type" value="Genomic_DNA"/>
</dbReference>
<gene>
    <name evidence="2" type="ORF">NMOB1V02_LOCUS7903</name>
</gene>
<keyword evidence="1" id="KW-0472">Membrane</keyword>
<accession>A0A7R9BUF1</accession>
<evidence type="ECO:0000313" key="2">
    <source>
        <dbReference type="EMBL" id="CAD7280241.1"/>
    </source>
</evidence>
<feature type="transmembrane region" description="Helical" evidence="1">
    <location>
        <begin position="787"/>
        <end position="808"/>
    </location>
</feature>
<keyword evidence="1" id="KW-0812">Transmembrane</keyword>
<dbReference type="AlphaFoldDB" id="A0A7R9BUF1"/>
<dbReference type="Proteomes" id="UP000678499">
    <property type="component" value="Unassembled WGS sequence"/>
</dbReference>
<protein>
    <submittedName>
        <fullName evidence="2">Uncharacterized protein</fullName>
    </submittedName>
</protein>
<organism evidence="2">
    <name type="scientific">Notodromas monacha</name>
    <dbReference type="NCBI Taxonomy" id="399045"/>
    <lineage>
        <taxon>Eukaryota</taxon>
        <taxon>Metazoa</taxon>
        <taxon>Ecdysozoa</taxon>
        <taxon>Arthropoda</taxon>
        <taxon>Crustacea</taxon>
        <taxon>Oligostraca</taxon>
        <taxon>Ostracoda</taxon>
        <taxon>Podocopa</taxon>
        <taxon>Podocopida</taxon>
        <taxon>Cypridocopina</taxon>
        <taxon>Cypridoidea</taxon>
        <taxon>Cyprididae</taxon>
        <taxon>Notodromas</taxon>
    </lineage>
</organism>